<dbReference type="Pfam" id="PF01475">
    <property type="entry name" value="FUR"/>
    <property type="match status" value="1"/>
</dbReference>
<feature type="binding site" evidence="7">
    <location>
        <position position="130"/>
    </location>
    <ligand>
        <name>Zn(2+)</name>
        <dbReference type="ChEBI" id="CHEBI:29105"/>
    </ligand>
</feature>
<comment type="similarity">
    <text evidence="1">Belongs to the Fur family.</text>
</comment>
<evidence type="ECO:0000256" key="2">
    <source>
        <dbReference type="ARBA" id="ARBA00022491"/>
    </source>
</evidence>
<dbReference type="GO" id="GO:1900376">
    <property type="term" value="P:regulation of secondary metabolite biosynthetic process"/>
    <property type="evidence" value="ECO:0007669"/>
    <property type="project" value="TreeGrafter"/>
</dbReference>
<gene>
    <name evidence="8" type="ORF">E3D00_05345</name>
</gene>
<dbReference type="OrthoDB" id="9801127at2"/>
<evidence type="ECO:0000256" key="4">
    <source>
        <dbReference type="ARBA" id="ARBA00023015"/>
    </source>
</evidence>
<comment type="cofactor">
    <cofactor evidence="7">
        <name>Zn(2+)</name>
        <dbReference type="ChEBI" id="CHEBI:29105"/>
    </cofactor>
    <text evidence="7">Binds 1 zinc ion per subunit.</text>
</comment>
<feature type="binding site" evidence="7">
    <location>
        <position position="170"/>
    </location>
    <ligand>
        <name>Zn(2+)</name>
        <dbReference type="ChEBI" id="CHEBI:29105"/>
    </ligand>
</feature>
<dbReference type="GO" id="GO:0045892">
    <property type="term" value="P:negative regulation of DNA-templated transcription"/>
    <property type="evidence" value="ECO:0007669"/>
    <property type="project" value="TreeGrafter"/>
</dbReference>
<dbReference type="PANTHER" id="PTHR33202:SF6">
    <property type="entry name" value="ZINC UPTAKE REGULATION PROTEIN"/>
    <property type="match status" value="1"/>
</dbReference>
<name>A0A4Y6UHR6_9PROT</name>
<protein>
    <submittedName>
        <fullName evidence="8">Transcriptional repressor</fullName>
    </submittedName>
</protein>
<dbReference type="EMBL" id="CP038141">
    <property type="protein sequence ID" value="QDH17052.1"/>
    <property type="molecule type" value="Genomic_DNA"/>
</dbReference>
<keyword evidence="2" id="KW-0678">Repressor</keyword>
<dbReference type="Gene3D" id="1.10.10.10">
    <property type="entry name" value="Winged helix-like DNA-binding domain superfamily/Winged helix DNA-binding domain"/>
    <property type="match status" value="1"/>
</dbReference>
<keyword evidence="6" id="KW-0804">Transcription</keyword>
<dbReference type="GO" id="GO:0000976">
    <property type="term" value="F:transcription cis-regulatory region binding"/>
    <property type="evidence" value="ECO:0007669"/>
    <property type="project" value="TreeGrafter"/>
</dbReference>
<proteinExistence type="inferred from homology"/>
<organism evidence="8 9">
    <name type="scientific">Swingsia samuiensis</name>
    <dbReference type="NCBI Taxonomy" id="1293412"/>
    <lineage>
        <taxon>Bacteria</taxon>
        <taxon>Pseudomonadati</taxon>
        <taxon>Pseudomonadota</taxon>
        <taxon>Alphaproteobacteria</taxon>
        <taxon>Acetobacterales</taxon>
        <taxon>Acetobacteraceae</taxon>
        <taxon>Swingsia</taxon>
    </lineage>
</organism>
<evidence type="ECO:0000256" key="6">
    <source>
        <dbReference type="ARBA" id="ARBA00023163"/>
    </source>
</evidence>
<dbReference type="GO" id="GO:0008270">
    <property type="term" value="F:zinc ion binding"/>
    <property type="evidence" value="ECO:0007669"/>
    <property type="project" value="TreeGrafter"/>
</dbReference>
<dbReference type="GO" id="GO:0005829">
    <property type="term" value="C:cytosol"/>
    <property type="evidence" value="ECO:0007669"/>
    <property type="project" value="TreeGrafter"/>
</dbReference>
<evidence type="ECO:0000256" key="7">
    <source>
        <dbReference type="PIRSR" id="PIRSR602481-1"/>
    </source>
</evidence>
<keyword evidence="5" id="KW-0238">DNA-binding</keyword>
<dbReference type="InterPro" id="IPR043135">
    <property type="entry name" value="Fur_C"/>
</dbReference>
<dbReference type="PANTHER" id="PTHR33202">
    <property type="entry name" value="ZINC UPTAKE REGULATION PROTEIN"/>
    <property type="match status" value="1"/>
</dbReference>
<dbReference type="AlphaFoldDB" id="A0A4Y6UHR6"/>
<dbReference type="InterPro" id="IPR036390">
    <property type="entry name" value="WH_DNA-bd_sf"/>
</dbReference>
<dbReference type="SUPFAM" id="SSF46785">
    <property type="entry name" value="Winged helix' DNA-binding domain"/>
    <property type="match status" value="1"/>
</dbReference>
<keyword evidence="7" id="KW-0479">Metal-binding</keyword>
<evidence type="ECO:0000313" key="9">
    <source>
        <dbReference type="Proteomes" id="UP000316313"/>
    </source>
</evidence>
<evidence type="ECO:0000256" key="3">
    <source>
        <dbReference type="ARBA" id="ARBA00022833"/>
    </source>
</evidence>
<keyword evidence="9" id="KW-1185">Reference proteome</keyword>
<dbReference type="Proteomes" id="UP000316313">
    <property type="component" value="Chromosome"/>
</dbReference>
<dbReference type="GO" id="GO:0003700">
    <property type="term" value="F:DNA-binding transcription factor activity"/>
    <property type="evidence" value="ECO:0007669"/>
    <property type="project" value="InterPro"/>
</dbReference>
<dbReference type="Gene3D" id="3.30.1490.190">
    <property type="match status" value="1"/>
</dbReference>
<reference evidence="8 9" key="1">
    <citation type="submission" date="2019-03" db="EMBL/GenBank/DDBJ databases">
        <title>The complete genome sequence of Swingsia samuiensis NBRC107927(T).</title>
        <authorList>
            <person name="Chua K.-O."/>
            <person name="Chan K.-G."/>
            <person name="See-Too W.-S."/>
        </authorList>
    </citation>
    <scope>NUCLEOTIDE SEQUENCE [LARGE SCALE GENOMIC DNA]</scope>
    <source>
        <strain evidence="8 9">AH83</strain>
    </source>
</reference>
<evidence type="ECO:0000256" key="5">
    <source>
        <dbReference type="ARBA" id="ARBA00023125"/>
    </source>
</evidence>
<dbReference type="InterPro" id="IPR036388">
    <property type="entry name" value="WH-like_DNA-bd_sf"/>
</dbReference>
<dbReference type="InterPro" id="IPR002481">
    <property type="entry name" value="FUR"/>
</dbReference>
<feature type="binding site" evidence="7">
    <location>
        <position position="167"/>
    </location>
    <ligand>
        <name>Zn(2+)</name>
        <dbReference type="ChEBI" id="CHEBI:29105"/>
    </ligand>
</feature>
<evidence type="ECO:0000313" key="8">
    <source>
        <dbReference type="EMBL" id="QDH17052.1"/>
    </source>
</evidence>
<accession>A0A4Y6UHR6</accession>
<evidence type="ECO:0000256" key="1">
    <source>
        <dbReference type="ARBA" id="ARBA00007957"/>
    </source>
</evidence>
<dbReference type="RefSeq" id="WP_141460618.1">
    <property type="nucleotide sequence ID" value="NZ_CP038141.1"/>
</dbReference>
<dbReference type="KEGG" id="ssam:E3D00_05345"/>
<keyword evidence="4" id="KW-0805">Transcription regulation</keyword>
<feature type="binding site" evidence="7">
    <location>
        <position position="127"/>
    </location>
    <ligand>
        <name>Zn(2+)</name>
        <dbReference type="ChEBI" id="CHEBI:29105"/>
    </ligand>
</feature>
<sequence length="178" mass="20194">MPQSSSHNIIAKELTFIPDIHSRLKKVEQWCKERGQRLTETRKQVLGLILNSEKPIGAYDLLSQIRPFHPNAAPPTIYRALDFLLEQGLVHRLERLSAFVACSHAVECHHGCEHEEWGVHRAQFLICRSCGRAWELEQEAIVPAVMYAAKRVGFKAEAATVEVEGICADCQKKRLQDV</sequence>
<keyword evidence="3 7" id="KW-0862">Zinc</keyword>